<protein>
    <recommendedName>
        <fullName evidence="4">YqgF/RNase H-like domain-containing protein</fullName>
    </recommendedName>
</protein>
<dbReference type="EMBL" id="JAFEMO010000009">
    <property type="protein sequence ID" value="KAH7565462.1"/>
    <property type="molecule type" value="Genomic_DNA"/>
</dbReference>
<dbReference type="Gene3D" id="3.30.420.140">
    <property type="entry name" value="YqgF/RNase H-like domain"/>
    <property type="match status" value="1"/>
</dbReference>
<keyword evidence="3" id="KW-1185">Reference proteome</keyword>
<comment type="caution">
    <text evidence="2">The sequence shown here is derived from an EMBL/GenBank/DDBJ whole genome shotgun (WGS) entry which is preliminary data.</text>
</comment>
<evidence type="ECO:0000256" key="1">
    <source>
        <dbReference type="SAM" id="MobiDB-lite"/>
    </source>
</evidence>
<feature type="region of interest" description="Disordered" evidence="1">
    <location>
        <begin position="193"/>
        <end position="218"/>
    </location>
</feature>
<name>A0ABQ8HM94_9ROSI</name>
<dbReference type="PANTHER" id="PTHR33317">
    <property type="entry name" value="POLYNUCLEOTIDYL TRANSFERASE, RIBONUCLEASE H-LIKE SUPERFAMILY PROTEIN"/>
    <property type="match status" value="1"/>
</dbReference>
<sequence length="218" mass="25046">MEYVKPLKFFKQLMRYASTRKPYERLRVLGVDIGSEYVNVAVSGQYNTTAVPLWHHCAAITQTSNEDEVGLLGDKLQTLIADYNAMGLVVGYHYPYRLPYTINIDKPWAVSVMRVVDKLQKTGKLDSVNLDVKHPDMDVLIRHHVGFICKNLNVRQDFAKEIMNRFSATHLLQGYLDCLNMIVEIDKKDNGMDPYDKVEIGKKEEDNGMDSDHKEKAY</sequence>
<evidence type="ECO:0000313" key="2">
    <source>
        <dbReference type="EMBL" id="KAH7565462.1"/>
    </source>
</evidence>
<accession>A0ABQ8HM94</accession>
<evidence type="ECO:0000313" key="3">
    <source>
        <dbReference type="Proteomes" id="UP000827721"/>
    </source>
</evidence>
<dbReference type="InterPro" id="IPR012337">
    <property type="entry name" value="RNaseH-like_sf"/>
</dbReference>
<reference evidence="2 3" key="1">
    <citation type="submission" date="2021-02" db="EMBL/GenBank/DDBJ databases">
        <title>Plant Genome Project.</title>
        <authorList>
            <person name="Zhang R.-G."/>
        </authorList>
    </citation>
    <scope>NUCLEOTIDE SEQUENCE [LARGE SCALE GENOMIC DNA]</scope>
    <source>
        <tissue evidence="2">Leaves</tissue>
    </source>
</reference>
<evidence type="ECO:0008006" key="4">
    <source>
        <dbReference type="Google" id="ProtNLM"/>
    </source>
</evidence>
<dbReference type="SUPFAM" id="SSF53098">
    <property type="entry name" value="Ribonuclease H-like"/>
    <property type="match status" value="1"/>
</dbReference>
<proteinExistence type="predicted"/>
<gene>
    <name evidence="2" type="ORF">JRO89_XS09G0212000</name>
</gene>
<dbReference type="InterPro" id="IPR005227">
    <property type="entry name" value="YqgF"/>
</dbReference>
<dbReference type="InterPro" id="IPR037027">
    <property type="entry name" value="YqgF/RNaseH-like_dom_sf"/>
</dbReference>
<organism evidence="2 3">
    <name type="scientific">Xanthoceras sorbifolium</name>
    <dbReference type="NCBI Taxonomy" id="99658"/>
    <lineage>
        <taxon>Eukaryota</taxon>
        <taxon>Viridiplantae</taxon>
        <taxon>Streptophyta</taxon>
        <taxon>Embryophyta</taxon>
        <taxon>Tracheophyta</taxon>
        <taxon>Spermatophyta</taxon>
        <taxon>Magnoliopsida</taxon>
        <taxon>eudicotyledons</taxon>
        <taxon>Gunneridae</taxon>
        <taxon>Pentapetalae</taxon>
        <taxon>rosids</taxon>
        <taxon>malvids</taxon>
        <taxon>Sapindales</taxon>
        <taxon>Sapindaceae</taxon>
        <taxon>Xanthoceroideae</taxon>
        <taxon>Xanthoceras</taxon>
    </lineage>
</organism>
<dbReference type="Proteomes" id="UP000827721">
    <property type="component" value="Unassembled WGS sequence"/>
</dbReference>
<dbReference type="PANTHER" id="PTHR33317:SF1">
    <property type="entry name" value="POLYNUCLEOTIDYL TRANSFERASE, RIBONUCLEASE H-LIKE SUPERFAMILY PROTEIN"/>
    <property type="match status" value="1"/>
</dbReference>